<accession>A0A7I9ZA68</accession>
<dbReference type="AlphaFoldDB" id="A0A7I9ZA68"/>
<gene>
    <name evidence="4" type="ORF">MTIM_34950</name>
</gene>
<evidence type="ECO:0000313" key="4">
    <source>
        <dbReference type="EMBL" id="GFG97616.1"/>
    </source>
</evidence>
<dbReference type="SUPFAM" id="SSF46689">
    <property type="entry name" value="Homeodomain-like"/>
    <property type="match status" value="1"/>
</dbReference>
<dbReference type="InterPro" id="IPR050624">
    <property type="entry name" value="HTH-type_Tx_Regulator"/>
</dbReference>
<name>A0A7I9ZA68_9MYCO</name>
<dbReference type="Proteomes" id="UP000465301">
    <property type="component" value="Unassembled WGS sequence"/>
</dbReference>
<dbReference type="PANTHER" id="PTHR43479:SF11">
    <property type="entry name" value="ACREF_ENVCD OPERON REPRESSOR-RELATED"/>
    <property type="match status" value="1"/>
</dbReference>
<evidence type="ECO:0000313" key="5">
    <source>
        <dbReference type="Proteomes" id="UP000465301"/>
    </source>
</evidence>
<evidence type="ECO:0000256" key="1">
    <source>
        <dbReference type="ARBA" id="ARBA00023125"/>
    </source>
</evidence>
<comment type="caution">
    <text evidence="4">The sequence shown here is derived from an EMBL/GenBank/DDBJ whole genome shotgun (WGS) entry which is preliminary data.</text>
</comment>
<dbReference type="PROSITE" id="PS50977">
    <property type="entry name" value="HTH_TETR_2"/>
    <property type="match status" value="1"/>
</dbReference>
<sequence>MGTVKSSSKQRKAPQQARSREMVAKIVASTTSLLHQHAPEHITTNLIADKAGVSKGSIYQYFADKEQIINAAIERLAAEQAPAIEDMLRGITLDRPESAMEASIDILIDYTIANRRLIRYLAERPDHVRTFDKVSGLNATLLAMTTLHMNHYRSQYRDELSPSALAWLFFNMAVATTMRYIESDDPIRLDELRAGLKFASAGLLAAGRTEP</sequence>
<protein>
    <recommendedName>
        <fullName evidence="3">HTH tetR-type domain-containing protein</fullName>
    </recommendedName>
</protein>
<evidence type="ECO:0000256" key="2">
    <source>
        <dbReference type="PROSITE-ProRule" id="PRU00335"/>
    </source>
</evidence>
<reference evidence="4 5" key="1">
    <citation type="journal article" date="2019" name="Emerg. Microbes Infect.">
        <title>Comprehensive subspecies identification of 175 nontuberculous mycobacteria species based on 7547 genomic profiles.</title>
        <authorList>
            <person name="Matsumoto Y."/>
            <person name="Kinjo T."/>
            <person name="Motooka D."/>
            <person name="Nabeya D."/>
            <person name="Jung N."/>
            <person name="Uechi K."/>
            <person name="Horii T."/>
            <person name="Iida T."/>
            <person name="Fujita J."/>
            <person name="Nakamura S."/>
        </authorList>
    </citation>
    <scope>NUCLEOTIDE SEQUENCE [LARGE SCALE GENOMIC DNA]</scope>
    <source>
        <strain evidence="4 5">JCM 30726</strain>
    </source>
</reference>
<evidence type="ECO:0000259" key="3">
    <source>
        <dbReference type="PROSITE" id="PS50977"/>
    </source>
</evidence>
<organism evidence="4 5">
    <name type="scientific">Mycobacterium timonense</name>
    <dbReference type="NCBI Taxonomy" id="701043"/>
    <lineage>
        <taxon>Bacteria</taxon>
        <taxon>Bacillati</taxon>
        <taxon>Actinomycetota</taxon>
        <taxon>Actinomycetes</taxon>
        <taxon>Mycobacteriales</taxon>
        <taxon>Mycobacteriaceae</taxon>
        <taxon>Mycobacterium</taxon>
        <taxon>Mycobacterium avium complex (MAC)</taxon>
    </lineage>
</organism>
<dbReference type="PANTHER" id="PTHR43479">
    <property type="entry name" value="ACREF/ENVCD OPERON REPRESSOR-RELATED"/>
    <property type="match status" value="1"/>
</dbReference>
<keyword evidence="5" id="KW-1185">Reference proteome</keyword>
<dbReference type="GO" id="GO:0003677">
    <property type="term" value="F:DNA binding"/>
    <property type="evidence" value="ECO:0007669"/>
    <property type="project" value="UniProtKB-UniRule"/>
</dbReference>
<dbReference type="EMBL" id="BLLA01000001">
    <property type="protein sequence ID" value="GFG97616.1"/>
    <property type="molecule type" value="Genomic_DNA"/>
</dbReference>
<feature type="domain" description="HTH tetR-type" evidence="3">
    <location>
        <begin position="20"/>
        <end position="80"/>
    </location>
</feature>
<feature type="DNA-binding region" description="H-T-H motif" evidence="2">
    <location>
        <begin position="43"/>
        <end position="62"/>
    </location>
</feature>
<keyword evidence="1 2" id="KW-0238">DNA-binding</keyword>
<dbReference type="Pfam" id="PF00440">
    <property type="entry name" value="TetR_N"/>
    <property type="match status" value="1"/>
</dbReference>
<dbReference type="Gene3D" id="1.10.357.10">
    <property type="entry name" value="Tetracycline Repressor, domain 2"/>
    <property type="match status" value="1"/>
</dbReference>
<dbReference type="InterPro" id="IPR001647">
    <property type="entry name" value="HTH_TetR"/>
</dbReference>
<dbReference type="InterPro" id="IPR009057">
    <property type="entry name" value="Homeodomain-like_sf"/>
</dbReference>
<proteinExistence type="predicted"/>